<protein>
    <submittedName>
        <fullName evidence="2">Heme biosynthesis protein</fullName>
    </submittedName>
</protein>
<dbReference type="BioCyc" id="MMAZ1236903:G139K-1731-MONOMER"/>
<dbReference type="InterPro" id="IPR050684">
    <property type="entry name" value="HTH-Siroheme_Decarb"/>
</dbReference>
<dbReference type="Proteomes" id="UP000011718">
    <property type="component" value="Chromosome"/>
</dbReference>
<dbReference type="KEGG" id="mmaz:MmTuc01_1817"/>
<dbReference type="InterPro" id="IPR019888">
    <property type="entry name" value="Tscrpt_reg_AsnC-like"/>
</dbReference>
<accession>M1PXX9</accession>
<organism evidence="2 3">
    <name type="scientific">Methanosarcina mazei Tuc01</name>
    <dbReference type="NCBI Taxonomy" id="1236903"/>
    <lineage>
        <taxon>Archaea</taxon>
        <taxon>Methanobacteriati</taxon>
        <taxon>Methanobacteriota</taxon>
        <taxon>Stenosarchaea group</taxon>
        <taxon>Methanomicrobia</taxon>
        <taxon>Methanosarcinales</taxon>
        <taxon>Methanosarcinaceae</taxon>
        <taxon>Methanosarcina</taxon>
    </lineage>
</organism>
<gene>
    <name evidence="2" type="ORF">MmTuc01_1817</name>
</gene>
<reference evidence="2 3" key="1">
    <citation type="journal article" date="2013" name="Genome Announc.">
        <title>Complete Genome of a Methanosarcina mazei Strain Isolated from Sediment Samples from an Amazonian Flooded Area.</title>
        <authorList>
            <person name="Assis das Gracas D."/>
            <person name="Thiago Juca Ramos R."/>
            <person name="Vieira Araujo A.C."/>
            <person name="Zahlouth R."/>
            <person name="Ribeiro Carneiro A."/>
            <person name="Souza Lopes T."/>
            <person name="Azevedo Barauna R."/>
            <person name="Azevedo V."/>
            <person name="Cruz Schneider M.P."/>
            <person name="Pellizari V.H."/>
            <person name="Silva A."/>
        </authorList>
    </citation>
    <scope>NUCLEOTIDE SEQUENCE [LARGE SCALE GENOMIC DNA]</scope>
    <source>
        <strain evidence="2 3">Tuc01</strain>
    </source>
</reference>
<dbReference type="Gene3D" id="3.30.70.3460">
    <property type="match status" value="1"/>
</dbReference>
<evidence type="ECO:0000313" key="3">
    <source>
        <dbReference type="Proteomes" id="UP000011718"/>
    </source>
</evidence>
<dbReference type="PANTHER" id="PTHR43413">
    <property type="entry name" value="TRANSCRIPTIONAL REGULATOR, ASNC FAMILY"/>
    <property type="match status" value="1"/>
</dbReference>
<sequence length="176" mass="20199">MIDIENYKDRLQKEAAEFSCDMDPYEGEVPVIELDETDKRILNHIQQEVPLDVEPFARLGEILGLPETEVIERLRELNRKGAVRRVGPVLNTRNMGGVSTLVALKVPESRIEEIAIFLTNIPKFPIIISEVLHSIISGLRFRLQIKTGLRRFSVKFGRKQAVLFLIFLPSTCLRFR</sequence>
<dbReference type="Gene3D" id="1.10.10.2890">
    <property type="match status" value="1"/>
</dbReference>
<evidence type="ECO:0000259" key="1">
    <source>
        <dbReference type="Pfam" id="PF22451"/>
    </source>
</evidence>
<dbReference type="EMBL" id="CP004144">
    <property type="protein sequence ID" value="AGF97161.1"/>
    <property type="molecule type" value="Genomic_DNA"/>
</dbReference>
<dbReference type="Pfam" id="PF22451">
    <property type="entry name" value="NirdL-like_HTH"/>
    <property type="match status" value="1"/>
</dbReference>
<dbReference type="AlphaFoldDB" id="M1PXX9"/>
<dbReference type="SUPFAM" id="SSF46785">
    <property type="entry name" value="Winged helix' DNA-binding domain"/>
    <property type="match status" value="1"/>
</dbReference>
<dbReference type="InterPro" id="IPR036390">
    <property type="entry name" value="WH_DNA-bd_sf"/>
</dbReference>
<dbReference type="PANTHER" id="PTHR43413:SF1">
    <property type="entry name" value="SIROHEME DECARBOXYLASE NIRL SUBUNIT"/>
    <property type="match status" value="1"/>
</dbReference>
<dbReference type="SMART" id="SM00344">
    <property type="entry name" value="HTH_ASNC"/>
    <property type="match status" value="1"/>
</dbReference>
<evidence type="ECO:0000313" key="2">
    <source>
        <dbReference type="EMBL" id="AGF97161.1"/>
    </source>
</evidence>
<dbReference type="HOGENOM" id="CLU_1521887_0_0_2"/>
<dbReference type="InterPro" id="IPR053953">
    <property type="entry name" value="NirdL-like_HTH"/>
</dbReference>
<proteinExistence type="predicted"/>
<name>M1PXX9_METMZ</name>
<feature type="domain" description="Siroheme decarboxylase NirL-like HTH" evidence="1">
    <location>
        <begin position="38"/>
        <end position="84"/>
    </location>
</feature>